<dbReference type="OrthoDB" id="6097757at2759"/>
<keyword evidence="2" id="KW-0732">Signal</keyword>
<dbReference type="EMBL" id="CACVKT020007771">
    <property type="protein sequence ID" value="CAC5410484.1"/>
    <property type="molecule type" value="Genomic_DNA"/>
</dbReference>
<dbReference type="Proteomes" id="UP000507470">
    <property type="component" value="Unassembled WGS sequence"/>
</dbReference>
<sequence length="343" mass="40467">MFLTFLPIFVKYLTLIWYINGHFCQTAPTDSSFATIDLIVKPHSGENVQDTPVKATYSMLRMEYNQETKRPFINIETQAQLHLTQIIIMCNILRKRTQRTDQRVYDNCCTYRHSDSLEQFYELFCSLCVQHFNDMPQFSKGICISNKNELNNLKSDKYFEIYNQMKKRKDHLKKKVKRQTTNKGKENVHIRKNEIKFNNTEVTTDDSLHVSKRGLNDTGNSTIPGMADWEAILQMEYSKDPQWALVCVVFVVTLVLVGVWYCGMCKNKHLEYIDPVVTHNLKPEFVKDVVRRKARFLAWFKYLKSRRKHAQQKKLKPCCLVAMVVKKIFLIKQICLLFRPFHV</sequence>
<evidence type="ECO:0000313" key="4">
    <source>
        <dbReference type="Proteomes" id="UP000507470"/>
    </source>
</evidence>
<evidence type="ECO:0000256" key="2">
    <source>
        <dbReference type="SAM" id="SignalP"/>
    </source>
</evidence>
<keyword evidence="1" id="KW-1133">Transmembrane helix</keyword>
<evidence type="ECO:0000313" key="3">
    <source>
        <dbReference type="EMBL" id="CAC5410484.1"/>
    </source>
</evidence>
<accession>A0A6J8DTB9</accession>
<reference evidence="3 4" key="1">
    <citation type="submission" date="2020-06" db="EMBL/GenBank/DDBJ databases">
        <authorList>
            <person name="Li R."/>
            <person name="Bekaert M."/>
        </authorList>
    </citation>
    <scope>NUCLEOTIDE SEQUENCE [LARGE SCALE GENOMIC DNA]</scope>
    <source>
        <strain evidence="4">wild</strain>
    </source>
</reference>
<feature type="signal peptide" evidence="2">
    <location>
        <begin position="1"/>
        <end position="21"/>
    </location>
</feature>
<evidence type="ECO:0000256" key="1">
    <source>
        <dbReference type="SAM" id="Phobius"/>
    </source>
</evidence>
<feature type="transmembrane region" description="Helical" evidence="1">
    <location>
        <begin position="243"/>
        <end position="263"/>
    </location>
</feature>
<keyword evidence="1" id="KW-0812">Transmembrane</keyword>
<feature type="chain" id="PRO_5026717227" evidence="2">
    <location>
        <begin position="22"/>
        <end position="343"/>
    </location>
</feature>
<organism evidence="3 4">
    <name type="scientific">Mytilus coruscus</name>
    <name type="common">Sea mussel</name>
    <dbReference type="NCBI Taxonomy" id="42192"/>
    <lineage>
        <taxon>Eukaryota</taxon>
        <taxon>Metazoa</taxon>
        <taxon>Spiralia</taxon>
        <taxon>Lophotrochozoa</taxon>
        <taxon>Mollusca</taxon>
        <taxon>Bivalvia</taxon>
        <taxon>Autobranchia</taxon>
        <taxon>Pteriomorphia</taxon>
        <taxon>Mytilida</taxon>
        <taxon>Mytiloidea</taxon>
        <taxon>Mytilidae</taxon>
        <taxon>Mytilinae</taxon>
        <taxon>Mytilus</taxon>
    </lineage>
</organism>
<proteinExistence type="predicted"/>
<dbReference type="AlphaFoldDB" id="A0A6J8DTB9"/>
<name>A0A6J8DTB9_MYTCO</name>
<gene>
    <name evidence="3" type="ORF">MCOR_43667</name>
</gene>
<keyword evidence="1" id="KW-0472">Membrane</keyword>
<keyword evidence="4" id="KW-1185">Reference proteome</keyword>
<protein>
    <submittedName>
        <fullName evidence="3">Uncharacterized protein</fullName>
    </submittedName>
</protein>